<organism evidence="8 9">
    <name type="scientific">Fuerstiella marisgermanici</name>
    <dbReference type="NCBI Taxonomy" id="1891926"/>
    <lineage>
        <taxon>Bacteria</taxon>
        <taxon>Pseudomonadati</taxon>
        <taxon>Planctomycetota</taxon>
        <taxon>Planctomycetia</taxon>
        <taxon>Planctomycetales</taxon>
        <taxon>Planctomycetaceae</taxon>
        <taxon>Fuerstiella</taxon>
    </lineage>
</organism>
<proteinExistence type="inferred from homology"/>
<feature type="domain" description="Endoribonuclease YicC-like N-terminal" evidence="6">
    <location>
        <begin position="3"/>
        <end position="157"/>
    </location>
</feature>
<comment type="cofactor">
    <cofactor evidence="1">
        <name>a divalent metal cation</name>
        <dbReference type="ChEBI" id="CHEBI:60240"/>
    </cofactor>
</comment>
<dbReference type="AlphaFoldDB" id="A0A1P8W965"/>
<evidence type="ECO:0000313" key="8">
    <source>
        <dbReference type="EMBL" id="APZ90605.1"/>
    </source>
</evidence>
<comment type="similarity">
    <text evidence="5">Belongs to the YicC/YloC family.</text>
</comment>
<keyword evidence="4" id="KW-0378">Hydrolase</keyword>
<dbReference type="Pfam" id="PF08340">
    <property type="entry name" value="YicC-like_C"/>
    <property type="match status" value="1"/>
</dbReference>
<accession>A0A1P8W965</accession>
<reference evidence="8 9" key="1">
    <citation type="journal article" date="2016" name="Front. Microbiol.">
        <title>Fuerstia marisgermanicae gen. nov., sp. nov., an Unusual Member of the Phylum Planctomycetes from the German Wadden Sea.</title>
        <authorList>
            <person name="Kohn T."/>
            <person name="Heuer A."/>
            <person name="Jogler M."/>
            <person name="Vollmers J."/>
            <person name="Boedeker C."/>
            <person name="Bunk B."/>
            <person name="Rast P."/>
            <person name="Borchert D."/>
            <person name="Glockner I."/>
            <person name="Freese H.M."/>
            <person name="Klenk H.P."/>
            <person name="Overmann J."/>
            <person name="Kaster A.K."/>
            <person name="Rohde M."/>
            <person name="Wiegand S."/>
            <person name="Jogler C."/>
        </authorList>
    </citation>
    <scope>NUCLEOTIDE SEQUENCE [LARGE SCALE GENOMIC DNA]</scope>
    <source>
        <strain evidence="8 9">NH11</strain>
    </source>
</reference>
<evidence type="ECO:0000256" key="3">
    <source>
        <dbReference type="ARBA" id="ARBA00022759"/>
    </source>
</evidence>
<evidence type="ECO:0000256" key="4">
    <source>
        <dbReference type="ARBA" id="ARBA00022801"/>
    </source>
</evidence>
<keyword evidence="2" id="KW-0540">Nuclease</keyword>
<dbReference type="Proteomes" id="UP000187735">
    <property type="component" value="Chromosome"/>
</dbReference>
<dbReference type="InterPro" id="IPR005229">
    <property type="entry name" value="YicC/YloC-like"/>
</dbReference>
<dbReference type="GO" id="GO:0004521">
    <property type="term" value="F:RNA endonuclease activity"/>
    <property type="evidence" value="ECO:0007669"/>
    <property type="project" value="InterPro"/>
</dbReference>
<dbReference type="EMBL" id="CP017641">
    <property type="protein sequence ID" value="APZ90605.1"/>
    <property type="molecule type" value="Genomic_DNA"/>
</dbReference>
<dbReference type="KEGG" id="fmr:Fuma_00185"/>
<name>A0A1P8W965_9PLAN</name>
<feature type="domain" description="Endoribonuclease YicC-like C-terminal" evidence="7">
    <location>
        <begin position="175"/>
        <end position="296"/>
    </location>
</feature>
<dbReference type="NCBIfam" id="TIGR00255">
    <property type="entry name" value="YicC/YloC family endoribonuclease"/>
    <property type="match status" value="1"/>
</dbReference>
<protein>
    <recommendedName>
        <fullName evidence="10">YicC family protein</fullName>
    </recommendedName>
</protein>
<evidence type="ECO:0000256" key="2">
    <source>
        <dbReference type="ARBA" id="ARBA00022722"/>
    </source>
</evidence>
<sequence>MLLSMTGFGNATQQNEAAYVSVELKAVNNRYLKVSMRLPDFVARFETDLEKIIREEIARGSLQVAFRVRLHSEAGGYSIDQPTLKRYLQQIASVQGELDSPADRQPTLADLLPLPGVVTESEVTPDIVESVWPVLESTLREALQHFHDFRGKEGESMLQDLKGQCQTIASQVDEVEKRAPEVVAAYREKILDRVRKSLADTDVQVDGKDVIREVAVFSDKCDINEEITRLRSHLDQFDRFLESEKSMGRKLEFLGQEMFREINTIGSKANNVAIAHNVVEMKAAIERIREVLQNVE</sequence>
<keyword evidence="3" id="KW-0255">Endonuclease</keyword>
<keyword evidence="9" id="KW-1185">Reference proteome</keyword>
<dbReference type="Pfam" id="PF03755">
    <property type="entry name" value="YicC-like_N"/>
    <property type="match status" value="1"/>
</dbReference>
<dbReference type="GO" id="GO:0016787">
    <property type="term" value="F:hydrolase activity"/>
    <property type="evidence" value="ECO:0007669"/>
    <property type="project" value="UniProtKB-KW"/>
</dbReference>
<evidence type="ECO:0000259" key="6">
    <source>
        <dbReference type="Pfam" id="PF03755"/>
    </source>
</evidence>
<evidence type="ECO:0000259" key="7">
    <source>
        <dbReference type="Pfam" id="PF08340"/>
    </source>
</evidence>
<evidence type="ECO:0008006" key="10">
    <source>
        <dbReference type="Google" id="ProtNLM"/>
    </source>
</evidence>
<dbReference type="STRING" id="1891926.Fuma_00185"/>
<evidence type="ECO:0000256" key="5">
    <source>
        <dbReference type="ARBA" id="ARBA00035648"/>
    </source>
</evidence>
<evidence type="ECO:0000256" key="1">
    <source>
        <dbReference type="ARBA" id="ARBA00001968"/>
    </source>
</evidence>
<dbReference type="InterPro" id="IPR013527">
    <property type="entry name" value="YicC-like_N"/>
</dbReference>
<dbReference type="PANTHER" id="PTHR30636:SF3">
    <property type="entry name" value="UPF0701 PROTEIN YICC"/>
    <property type="match status" value="1"/>
</dbReference>
<gene>
    <name evidence="8" type="ORF">Fuma_00185</name>
</gene>
<evidence type="ECO:0000313" key="9">
    <source>
        <dbReference type="Proteomes" id="UP000187735"/>
    </source>
</evidence>
<dbReference type="InterPro" id="IPR013551">
    <property type="entry name" value="YicC-like_C"/>
</dbReference>
<dbReference type="PANTHER" id="PTHR30636">
    <property type="entry name" value="UPF0701 PROTEIN YICC"/>
    <property type="match status" value="1"/>
</dbReference>